<reference evidence="1" key="1">
    <citation type="journal article" date="2021" name="Proc. Natl. Acad. Sci. U.S.A.">
        <title>A Catalog of Tens of Thousands of Viruses from Human Metagenomes Reveals Hidden Associations with Chronic Diseases.</title>
        <authorList>
            <person name="Tisza M.J."/>
            <person name="Buck C.B."/>
        </authorList>
    </citation>
    <scope>NUCLEOTIDE SEQUENCE</scope>
    <source>
        <strain evidence="1">CtlXU33</strain>
    </source>
</reference>
<proteinExistence type="predicted"/>
<accession>A0A8S5LFH5</accession>
<organism evidence="1">
    <name type="scientific">Siphoviridae sp. ctlXU33</name>
    <dbReference type="NCBI Taxonomy" id="2823598"/>
    <lineage>
        <taxon>Viruses</taxon>
        <taxon>Duplodnaviria</taxon>
        <taxon>Heunggongvirae</taxon>
        <taxon>Uroviricota</taxon>
        <taxon>Caudoviricetes</taxon>
    </lineage>
</organism>
<name>A0A8S5LFH5_9CAUD</name>
<sequence>MVSGQAFIDVSLPQKLKDSLLNIFLPERQLNGCLF</sequence>
<evidence type="ECO:0000313" key="1">
    <source>
        <dbReference type="EMBL" id="DAD68702.1"/>
    </source>
</evidence>
<protein>
    <submittedName>
        <fullName evidence="1">Uncharacterized protein</fullName>
    </submittedName>
</protein>
<dbReference type="EMBL" id="BK014706">
    <property type="protein sequence ID" value="DAD68702.1"/>
    <property type="molecule type" value="Genomic_DNA"/>
</dbReference>